<dbReference type="GO" id="GO:0005634">
    <property type="term" value="C:nucleus"/>
    <property type="evidence" value="ECO:0007669"/>
    <property type="project" value="TreeGrafter"/>
</dbReference>
<sequence length="296" mass="34405">MAISSYKIGEFFSGEFRLVTRRKKRVSRVRNICHTSTILTTNDDDDGNLNINYETLFGKLLEAEVEVKNSSFADNVFHYLKDSLTALNSSGICDILCYGLGHFSTHRSSKYQLALLLSLKKHYNPQIYVYDPVFSSDEIKFLKQLDFNVITINEECKRIIGDNVTLVYMPHCSVHLINNFLYANWCKNLNKCILLTNSFSIVADDLREKNKSSPIDYVFRIRPYVTEITLRNDFVYEEVFNDLSIHTFLEQNINAIPESFWSTREKPCYQDIDIDYLTAKQTKEIDAKNCNKQDEI</sequence>
<evidence type="ECO:0000256" key="1">
    <source>
        <dbReference type="ARBA" id="ARBA00009856"/>
    </source>
</evidence>
<dbReference type="PANTHER" id="PTHR28626:SF3">
    <property type="entry name" value="SRR1-LIKE PROTEIN"/>
    <property type="match status" value="1"/>
</dbReference>
<dbReference type="GeneID" id="117230755"/>
<accession>A0A6J3JWB2</accession>
<dbReference type="KEGG" id="bvk:117230755"/>
<dbReference type="Pfam" id="PF07985">
    <property type="entry name" value="SRR1"/>
    <property type="match status" value="1"/>
</dbReference>
<protein>
    <submittedName>
        <fullName evidence="4">SRR1-like protein isoform X1</fullName>
    </submittedName>
</protein>
<dbReference type="InterPro" id="IPR012942">
    <property type="entry name" value="SRR1-like"/>
</dbReference>
<dbReference type="Proteomes" id="UP000504631">
    <property type="component" value="Unplaced"/>
</dbReference>
<keyword evidence="3" id="KW-1185">Reference proteome</keyword>
<name>A0A6J3JWB2_9HYME</name>
<gene>
    <name evidence="4" type="primary">LOC117230755</name>
</gene>
<dbReference type="InterPro" id="IPR040044">
    <property type="entry name" value="SRR1L"/>
</dbReference>
<reference evidence="4" key="1">
    <citation type="submission" date="2025-08" db="UniProtKB">
        <authorList>
            <consortium name="RefSeq"/>
        </authorList>
    </citation>
    <scope>IDENTIFICATION</scope>
    <source>
        <tissue evidence="4">Muscle</tissue>
    </source>
</reference>
<organism evidence="3 4">
    <name type="scientific">Bombus vosnesenskii</name>
    <dbReference type="NCBI Taxonomy" id="207650"/>
    <lineage>
        <taxon>Eukaryota</taxon>
        <taxon>Metazoa</taxon>
        <taxon>Ecdysozoa</taxon>
        <taxon>Arthropoda</taxon>
        <taxon>Hexapoda</taxon>
        <taxon>Insecta</taxon>
        <taxon>Pterygota</taxon>
        <taxon>Neoptera</taxon>
        <taxon>Endopterygota</taxon>
        <taxon>Hymenoptera</taxon>
        <taxon>Apocrita</taxon>
        <taxon>Aculeata</taxon>
        <taxon>Apoidea</taxon>
        <taxon>Anthophila</taxon>
        <taxon>Apidae</taxon>
        <taxon>Bombus</taxon>
        <taxon>Pyrobombus</taxon>
    </lineage>
</organism>
<evidence type="ECO:0000313" key="4">
    <source>
        <dbReference type="RefSeq" id="XP_033344390.1"/>
    </source>
</evidence>
<comment type="similarity">
    <text evidence="1">Belongs to the SRR1 family.</text>
</comment>
<dbReference type="AlphaFoldDB" id="A0A6J3JWB2"/>
<dbReference type="RefSeq" id="XP_033344390.1">
    <property type="nucleotide sequence ID" value="XM_033488499.1"/>
</dbReference>
<dbReference type="GO" id="GO:0005737">
    <property type="term" value="C:cytoplasm"/>
    <property type="evidence" value="ECO:0007669"/>
    <property type="project" value="TreeGrafter"/>
</dbReference>
<evidence type="ECO:0000259" key="2">
    <source>
        <dbReference type="Pfam" id="PF07985"/>
    </source>
</evidence>
<proteinExistence type="inferred from homology"/>
<feature type="domain" description="SRR1-like" evidence="2">
    <location>
        <begin position="84"/>
        <end position="247"/>
    </location>
</feature>
<evidence type="ECO:0000313" key="3">
    <source>
        <dbReference type="Proteomes" id="UP000504631"/>
    </source>
</evidence>
<dbReference type="PANTHER" id="PTHR28626">
    <property type="entry name" value="SRR1-LIKE PROTEIN"/>
    <property type="match status" value="1"/>
</dbReference>